<feature type="domain" description="E3 Ubiquitin ligase MUL1-like" evidence="14">
    <location>
        <begin position="134"/>
        <end position="200"/>
    </location>
</feature>
<dbReference type="GO" id="GO:0008270">
    <property type="term" value="F:zinc ion binding"/>
    <property type="evidence" value="ECO:0007669"/>
    <property type="project" value="UniProtKB-KW"/>
</dbReference>
<dbReference type="InterPro" id="IPR022170">
    <property type="entry name" value="MUL1-like"/>
</dbReference>
<protein>
    <recommendedName>
        <fullName evidence="3">RING-type E3 ubiquitin transferase</fullName>
        <ecNumber evidence="3">2.3.2.27</ecNumber>
    </recommendedName>
</protein>
<evidence type="ECO:0000256" key="5">
    <source>
        <dbReference type="ARBA" id="ARBA00022692"/>
    </source>
</evidence>
<dbReference type="GO" id="GO:0016567">
    <property type="term" value="P:protein ubiquitination"/>
    <property type="evidence" value="ECO:0007669"/>
    <property type="project" value="InterPro"/>
</dbReference>
<sequence>MEFKAYFILYWFQPFRLQCEPVIVLFLCFQMICLKKKQRIFLFWYPEELHLQQPLTPKMVIFWVLFLRIRWWFDKQVCKSSSTTKGDSLVSVGAEGALGFNEIVRPYEVKSLGESFKSLCSPKEGSKVIFGQALKVGTSLTFVGEAVRDKAGNLMIQKSKEQSLIVFSEESSFDEMVNNMKSQSELCVILAKIFGSIAVAIAVVYGVDYARKVLLPFVWKKKDLGDSSSQNGSSDSEDTDISDF</sequence>
<evidence type="ECO:0000256" key="2">
    <source>
        <dbReference type="ARBA" id="ARBA00004141"/>
    </source>
</evidence>
<reference evidence="15" key="1">
    <citation type="submission" date="1999-05" db="EMBL/GenBank/DDBJ databases">
        <title>Genomic sequence for Arabidopsis thaliana BAC F10B6 from chromosome I.</title>
        <authorList>
            <person name="Chao Q."/>
            <person name="Shinn P."/>
            <person name="Dunn P."/>
            <person name="Buehler E."/>
            <person name="Kahn S."/>
            <person name="Kim C."/>
            <person name="Walker M."/>
            <person name="Williams S."/>
            <person name="Altafi H."/>
            <person name="Araujo R."/>
            <person name="Conn L."/>
            <person name="Conway A.B."/>
            <person name="Gonzalez A."/>
            <person name="Hansen N.F."/>
            <person name="Huizar L."/>
            <person name="Kremenetskaia I."/>
            <person name="Lenz C."/>
            <person name="Li J."/>
            <person name="Liu S."/>
            <person name="Luros S."/>
            <person name="Rowley D."/>
            <person name="Schwartz J."/>
            <person name="Toriumi M."/>
            <person name="Vysotskaia V."/>
            <person name="Yu G."/>
            <person name="Davis R.W."/>
            <person name="Federspiel N.A."/>
            <person name="Theologis A."/>
            <person name="Ecker J.R."/>
        </authorList>
    </citation>
    <scope>NUCLEOTIDE SEQUENCE</scope>
</reference>
<accession>Q9LQW2</accession>
<evidence type="ECO:0000256" key="6">
    <source>
        <dbReference type="ARBA" id="ARBA00022723"/>
    </source>
</evidence>
<reference evidence="15" key="3">
    <citation type="submission" date="2000-06" db="EMBL/GenBank/DDBJ databases">
        <authorList>
            <person name="Cheuk R."/>
            <person name="Shinn P."/>
            <person name="Brooks S."/>
            <person name="Buehler E."/>
            <person name="Chao Q."/>
            <person name="Johnson-Hopson C."/>
            <person name="Khan S."/>
            <person name="Kim C."/>
            <person name="Altafi H."/>
            <person name="Bei B."/>
            <person name="Chin C."/>
            <person name="Chiou J."/>
            <person name="Choi E."/>
            <person name="Conn L."/>
            <person name="Conway A."/>
            <person name="Gonzalez A."/>
            <person name="Hansen N."/>
            <person name="Howing B."/>
            <person name="Koo T."/>
            <person name="Lam B."/>
            <person name="Lee J."/>
            <person name="Lenz C."/>
            <person name="Li J."/>
            <person name="Liu A."/>
            <person name="Liu J."/>
            <person name="Liu S."/>
            <person name="Mukharsky N."/>
            <person name="Nguyen M."/>
            <person name="Palm C."/>
            <person name="Pham P."/>
            <person name="Sakano H."/>
            <person name="Schwartz J."/>
            <person name="Southwick A."/>
            <person name="Thaveri A."/>
            <person name="Toriumi M."/>
            <person name="Vaysberg M."/>
            <person name="Yu G."/>
            <person name="Davis R."/>
            <person name="Federspiel N."/>
            <person name="Theologis A."/>
            <person name="Ecker J."/>
        </authorList>
    </citation>
    <scope>NUCLEOTIDE SEQUENCE</scope>
</reference>
<evidence type="ECO:0000313" key="15">
    <source>
        <dbReference type="EMBL" id="AAF79249.1"/>
    </source>
</evidence>
<dbReference type="InterPro" id="IPR044231">
    <property type="entry name" value="SP1/SPL1"/>
</dbReference>
<dbReference type="PIR" id="C86281">
    <property type="entry name" value="C86281"/>
</dbReference>
<evidence type="ECO:0000256" key="4">
    <source>
        <dbReference type="ARBA" id="ARBA00022679"/>
    </source>
</evidence>
<evidence type="ECO:0000256" key="13">
    <source>
        <dbReference type="SAM" id="Phobius"/>
    </source>
</evidence>
<comment type="catalytic activity">
    <reaction evidence="1">
        <text>S-ubiquitinyl-[E2 ubiquitin-conjugating enzyme]-L-cysteine + [acceptor protein]-L-lysine = [E2 ubiquitin-conjugating enzyme]-L-cysteine + N(6)-ubiquitinyl-[acceptor protein]-L-lysine.</text>
        <dbReference type="EC" id="2.3.2.27"/>
    </reaction>
</comment>
<comment type="subcellular location">
    <subcellularLocation>
        <location evidence="2">Membrane</location>
        <topology evidence="2">Multi-pass membrane protein</topology>
    </subcellularLocation>
</comment>
<name>Q9LQW2_ARATH</name>
<dbReference type="GO" id="GO:0061630">
    <property type="term" value="F:ubiquitin protein ligase activity"/>
    <property type="evidence" value="ECO:0007669"/>
    <property type="project" value="UniProtKB-EC"/>
</dbReference>
<keyword evidence="6" id="KW-0479">Metal-binding</keyword>
<dbReference type="PANTHER" id="PTHR47568">
    <property type="match status" value="1"/>
</dbReference>
<keyword evidence="5 13" id="KW-0812">Transmembrane</keyword>
<keyword evidence="11 13" id="KW-0472">Membrane</keyword>
<dbReference type="EC" id="2.3.2.27" evidence="3"/>
<feature type="transmembrane region" description="Helical" evidence="13">
    <location>
        <begin position="188"/>
        <end position="207"/>
    </location>
</feature>
<keyword evidence="4" id="KW-0808">Transferase</keyword>
<evidence type="ECO:0000256" key="7">
    <source>
        <dbReference type="ARBA" id="ARBA00022771"/>
    </source>
</evidence>
<evidence type="ECO:0000256" key="3">
    <source>
        <dbReference type="ARBA" id="ARBA00012483"/>
    </source>
</evidence>
<dbReference type="PANTHER" id="PTHR47568:SF3">
    <property type="entry name" value="RING-TYPE E3 UBIQUITIN TRANSFERASE"/>
    <property type="match status" value="1"/>
</dbReference>
<dbReference type="ExpressionAtlas" id="Q9LQW2">
    <property type="expression patterns" value="baseline and differential"/>
</dbReference>
<keyword evidence="9" id="KW-0862">Zinc</keyword>
<keyword evidence="8" id="KW-0833">Ubl conjugation pathway</keyword>
<evidence type="ECO:0000256" key="1">
    <source>
        <dbReference type="ARBA" id="ARBA00000900"/>
    </source>
</evidence>
<evidence type="ECO:0000259" key="14">
    <source>
        <dbReference type="Pfam" id="PF12483"/>
    </source>
</evidence>
<dbReference type="AlphaFoldDB" id="Q9LQW2"/>
<dbReference type="GO" id="GO:0016020">
    <property type="term" value="C:membrane"/>
    <property type="evidence" value="ECO:0007669"/>
    <property type="project" value="UniProtKB-SubCell"/>
</dbReference>
<evidence type="ECO:0000256" key="12">
    <source>
        <dbReference type="SAM" id="MobiDB-lite"/>
    </source>
</evidence>
<evidence type="ECO:0000256" key="8">
    <source>
        <dbReference type="ARBA" id="ARBA00022786"/>
    </source>
</evidence>
<dbReference type="EMBL" id="AC006917">
    <property type="protein sequence ID" value="AAF79249.1"/>
    <property type="molecule type" value="Genomic_DNA"/>
</dbReference>
<evidence type="ECO:0000256" key="9">
    <source>
        <dbReference type="ARBA" id="ARBA00022833"/>
    </source>
</evidence>
<evidence type="ECO:0000256" key="10">
    <source>
        <dbReference type="ARBA" id="ARBA00022989"/>
    </source>
</evidence>
<evidence type="ECO:0000256" key="11">
    <source>
        <dbReference type="ARBA" id="ARBA00023136"/>
    </source>
</evidence>
<organism evidence="15">
    <name type="scientific">Arabidopsis thaliana</name>
    <name type="common">Mouse-ear cress</name>
    <dbReference type="NCBI Taxonomy" id="3702"/>
    <lineage>
        <taxon>Eukaryota</taxon>
        <taxon>Viridiplantae</taxon>
        <taxon>Streptophyta</taxon>
        <taxon>Embryophyta</taxon>
        <taxon>Tracheophyta</taxon>
        <taxon>Spermatophyta</taxon>
        <taxon>Magnoliopsida</taxon>
        <taxon>eudicotyledons</taxon>
        <taxon>Gunneridae</taxon>
        <taxon>Pentapetalae</taxon>
        <taxon>rosids</taxon>
        <taxon>malvids</taxon>
        <taxon>Brassicales</taxon>
        <taxon>Brassicaceae</taxon>
        <taxon>Camelineae</taxon>
        <taxon>Arabidopsis</taxon>
    </lineage>
</organism>
<dbReference type="Pfam" id="PF12483">
    <property type="entry name" value="GIDE"/>
    <property type="match status" value="1"/>
</dbReference>
<reference key="2">
    <citation type="journal article" date="2000" name="Nature">
        <title>Sequence and analysis of chromosome 1 of the plant Arabidopsis thaliana.</title>
        <authorList>
            <person name="Theologis A."/>
            <person name="Ecker J.R."/>
            <person name="Palm C.J."/>
            <person name="Federspiel N.A."/>
            <person name="Kaul S."/>
            <person name="White O."/>
            <person name="Alonso J."/>
            <person name="Altafi H."/>
            <person name="Araujo R."/>
            <person name="Bowman C.L."/>
            <person name="Brooks S.Y."/>
            <person name="Buehler E."/>
            <person name="Chan A."/>
            <person name="Chao Q."/>
            <person name="Chen H."/>
            <person name="Cheuk R.F."/>
            <person name="Chin C.W."/>
            <person name="Chung M.K."/>
            <person name="Conn L."/>
            <person name="Conway A.B."/>
            <person name="Conway A.R."/>
            <person name="Creasy T.H."/>
            <person name="Dewar K."/>
            <person name="Dunn P."/>
            <person name="Etgu P."/>
            <person name="Feldblyum T.V."/>
            <person name="Feng J."/>
            <person name="Fong B."/>
            <person name="Fujii C.Y."/>
            <person name="Gill J.E."/>
            <person name="Goldsmith A.D."/>
            <person name="Haas B."/>
            <person name="Hansen N.F."/>
            <person name="Hughes B."/>
            <person name="Huizar L."/>
            <person name="Hunter J.L."/>
            <person name="Jenkins J."/>
            <person name="Johnson-Hopson C."/>
            <person name="Khan S."/>
            <person name="Khaykin E."/>
            <person name="Kim C.J."/>
            <person name="Koo H.L."/>
            <person name="Kremenetskaia I."/>
            <person name="Kurtz D.B."/>
            <person name="Kwan A."/>
            <person name="Lam B."/>
            <person name="Langin-Hooper S."/>
            <person name="Lee A."/>
            <person name="Lee J.M."/>
            <person name="Lenz C.A."/>
            <person name="Li J.H."/>
            <person name="Li Y."/>
            <person name="Lin X."/>
            <person name="Liu S.X."/>
            <person name="Liu Z.A."/>
            <person name="Luros J.S."/>
            <person name="Maiti R."/>
            <person name="Marziali A."/>
            <person name="Militscher J."/>
            <person name="Miranda M."/>
            <person name="Nguyen M."/>
            <person name="Nierman W.C."/>
            <person name="Osborne B.I."/>
            <person name="Pai G."/>
            <person name="Peterson J."/>
            <person name="Pham P.K."/>
            <person name="Rizzo M."/>
            <person name="Rooney T."/>
            <person name="Rowley D."/>
            <person name="Sakano H."/>
            <person name="Salzberg S.L."/>
            <person name="Schwartz J.R."/>
            <person name="Shinn P."/>
            <person name="Southwick A.M."/>
            <person name="Sun H."/>
            <person name="Tallon L.J."/>
            <person name="Tambunga G."/>
            <person name="Toriumi M.J."/>
            <person name="Town C.D."/>
            <person name="Utterback T."/>
            <person name="Van Aken S."/>
            <person name="Vaysberg M."/>
            <person name="Vysotskaia V.S."/>
            <person name="Walker M."/>
            <person name="Wu D."/>
            <person name="Yu G."/>
            <person name="Fraser C.M."/>
            <person name="Venter J.C."/>
            <person name="Davis R.W."/>
        </authorList>
    </citation>
    <scope>NUCLEOTIDE SEQUENCE [LARGE SCALE GENOMIC DNA]</scope>
    <source>
        <strain>cv. Columbia</strain>
    </source>
</reference>
<keyword evidence="7" id="KW-0863">Zinc-finger</keyword>
<keyword evidence="10 13" id="KW-1133">Transmembrane helix</keyword>
<proteinExistence type="predicted"/>
<feature type="region of interest" description="Disordered" evidence="12">
    <location>
        <begin position="224"/>
        <end position="244"/>
    </location>
</feature>
<feature type="compositionally biased region" description="Acidic residues" evidence="12">
    <location>
        <begin position="235"/>
        <end position="244"/>
    </location>
</feature>